<reference evidence="1 2" key="1">
    <citation type="submission" date="2016-11" db="EMBL/GenBank/DDBJ databases">
        <authorList>
            <person name="Jaros S."/>
            <person name="Januszkiewicz K."/>
            <person name="Wedrychowicz H."/>
        </authorList>
    </citation>
    <scope>NUCLEOTIDE SEQUENCE [LARGE SCALE GENOMIC DNA]</scope>
    <source>
        <strain evidence="1 2">DSM 15930</strain>
    </source>
</reference>
<dbReference type="Proteomes" id="UP000184038">
    <property type="component" value="Unassembled WGS sequence"/>
</dbReference>
<keyword evidence="2" id="KW-1185">Reference proteome</keyword>
<dbReference type="AlphaFoldDB" id="A0A1M7NPG2"/>
<gene>
    <name evidence="1" type="ORF">SAMN02746066_04653</name>
</gene>
<protein>
    <submittedName>
        <fullName evidence="1">Uncharacterized protein</fullName>
    </submittedName>
</protein>
<proteinExistence type="predicted"/>
<evidence type="ECO:0000313" key="1">
    <source>
        <dbReference type="EMBL" id="SHN05893.1"/>
    </source>
</evidence>
<dbReference type="STRING" id="1120996.SAMN02746066_04653"/>
<organism evidence="1 2">
    <name type="scientific">Anaerosporobacter mobilis DSM 15930</name>
    <dbReference type="NCBI Taxonomy" id="1120996"/>
    <lineage>
        <taxon>Bacteria</taxon>
        <taxon>Bacillati</taxon>
        <taxon>Bacillota</taxon>
        <taxon>Clostridia</taxon>
        <taxon>Lachnospirales</taxon>
        <taxon>Lachnospiraceae</taxon>
        <taxon>Anaerosporobacter</taxon>
    </lineage>
</organism>
<name>A0A1M7NPG2_9FIRM</name>
<accession>A0A1M7NPG2</accession>
<dbReference type="EMBL" id="FRCP01000040">
    <property type="protein sequence ID" value="SHN05893.1"/>
    <property type="molecule type" value="Genomic_DNA"/>
</dbReference>
<evidence type="ECO:0000313" key="2">
    <source>
        <dbReference type="Proteomes" id="UP000184038"/>
    </source>
</evidence>
<dbReference type="RefSeq" id="WP_073291996.1">
    <property type="nucleotide sequence ID" value="NZ_FRCP01000040.1"/>
</dbReference>
<sequence>MTLREAIDCGVMIVNNDDSFSYNGMCKDCKYSKCYSSPASSNMCMNKKSEWHGSYHVDHNLMRYVNGCSVFEN</sequence>